<organism evidence="1 2">
    <name type="scientific">Strongylus vulgaris</name>
    <name type="common">Blood worm</name>
    <dbReference type="NCBI Taxonomy" id="40348"/>
    <lineage>
        <taxon>Eukaryota</taxon>
        <taxon>Metazoa</taxon>
        <taxon>Ecdysozoa</taxon>
        <taxon>Nematoda</taxon>
        <taxon>Chromadorea</taxon>
        <taxon>Rhabditida</taxon>
        <taxon>Rhabditina</taxon>
        <taxon>Rhabditomorpha</taxon>
        <taxon>Strongyloidea</taxon>
        <taxon>Strongylidae</taxon>
        <taxon>Strongylus</taxon>
    </lineage>
</organism>
<dbReference type="EMBL" id="UYYB01121370">
    <property type="protein sequence ID" value="VDM83149.1"/>
    <property type="molecule type" value="Genomic_DNA"/>
</dbReference>
<gene>
    <name evidence="1" type="ORF">SVUK_LOCUS18147</name>
</gene>
<proteinExistence type="predicted"/>
<accession>A0A3P7JT85</accession>
<reference evidence="1 2" key="1">
    <citation type="submission" date="2018-11" db="EMBL/GenBank/DDBJ databases">
        <authorList>
            <consortium name="Pathogen Informatics"/>
        </authorList>
    </citation>
    <scope>NUCLEOTIDE SEQUENCE [LARGE SCALE GENOMIC DNA]</scope>
</reference>
<keyword evidence="2" id="KW-1185">Reference proteome</keyword>
<protein>
    <submittedName>
        <fullName evidence="1">Uncharacterized protein</fullName>
    </submittedName>
</protein>
<evidence type="ECO:0000313" key="2">
    <source>
        <dbReference type="Proteomes" id="UP000270094"/>
    </source>
</evidence>
<sequence>MIEATKFRIYIDSTSKRVVSLSIRFRPQPLNIRFGRALAVLGCGVFCSSTAGEY</sequence>
<name>A0A3P7JT85_STRVU</name>
<dbReference type="AlphaFoldDB" id="A0A3P7JT85"/>
<evidence type="ECO:0000313" key="1">
    <source>
        <dbReference type="EMBL" id="VDM83149.1"/>
    </source>
</evidence>
<dbReference type="Proteomes" id="UP000270094">
    <property type="component" value="Unassembled WGS sequence"/>
</dbReference>